<evidence type="ECO:0000313" key="1">
    <source>
        <dbReference type="Proteomes" id="UP000515158"/>
    </source>
</evidence>
<dbReference type="RefSeq" id="XP_034253945.1">
    <property type="nucleotide sequence ID" value="XM_034398054.1"/>
</dbReference>
<evidence type="ECO:0000313" key="2">
    <source>
        <dbReference type="RefSeq" id="XP_034253944.1"/>
    </source>
</evidence>
<dbReference type="Pfam" id="PF16093">
    <property type="entry name" value="PAC4"/>
    <property type="match status" value="1"/>
</dbReference>
<dbReference type="OrthoDB" id="368507at2759"/>
<dbReference type="PANTHER" id="PTHR33559:SF1">
    <property type="entry name" value="PROTEASOME ASSEMBLY CHAPERONE 4"/>
    <property type="match status" value="1"/>
</dbReference>
<keyword evidence="1" id="KW-1185">Reference proteome</keyword>
<organism evidence="2">
    <name type="scientific">Thrips palmi</name>
    <name type="common">Melon thrips</name>
    <dbReference type="NCBI Taxonomy" id="161013"/>
    <lineage>
        <taxon>Eukaryota</taxon>
        <taxon>Metazoa</taxon>
        <taxon>Ecdysozoa</taxon>
        <taxon>Arthropoda</taxon>
        <taxon>Hexapoda</taxon>
        <taxon>Insecta</taxon>
        <taxon>Pterygota</taxon>
        <taxon>Neoptera</taxon>
        <taxon>Paraneoptera</taxon>
        <taxon>Thysanoptera</taxon>
        <taxon>Terebrantia</taxon>
        <taxon>Thripoidea</taxon>
        <taxon>Thripidae</taxon>
        <taxon>Thrips</taxon>
    </lineage>
</organism>
<dbReference type="KEGG" id="tpal:117652877"/>
<dbReference type="GO" id="GO:0043248">
    <property type="term" value="P:proteasome assembly"/>
    <property type="evidence" value="ECO:0007669"/>
    <property type="project" value="InterPro"/>
</dbReference>
<evidence type="ECO:0000313" key="3">
    <source>
        <dbReference type="RefSeq" id="XP_034253945.1"/>
    </source>
</evidence>
<dbReference type="Proteomes" id="UP000515158">
    <property type="component" value="Unplaced"/>
</dbReference>
<dbReference type="RefSeq" id="XP_034253944.1">
    <property type="nucleotide sequence ID" value="XM_034398053.1"/>
</dbReference>
<accession>A0A6P9A9G3</accession>
<dbReference type="InterPro" id="IPR032157">
    <property type="entry name" value="PAC4"/>
</dbReference>
<dbReference type="PANTHER" id="PTHR33559">
    <property type="entry name" value="PROTEASOME ASSEMBLY CHAPERONE 4"/>
    <property type="match status" value="1"/>
</dbReference>
<gene>
    <name evidence="2 3" type="primary">LOC117652877</name>
</gene>
<sequence length="125" mass="13915">MEVASIEYCEPKLVSHGFHFKACEQGVVVKALKLEKGLFIWVGALSQPVLEDLALSMSTPYEHDPIQTKLMGDVLNMTSMNLGSRLSKKLGKPVYLSFNLECDKMSLPAIEAGIVEEIKKHPHLF</sequence>
<proteinExistence type="predicted"/>
<reference evidence="2 3" key="1">
    <citation type="submission" date="2025-04" db="UniProtKB">
        <authorList>
            <consortium name="RefSeq"/>
        </authorList>
    </citation>
    <scope>IDENTIFICATION</scope>
    <source>
        <tissue evidence="2 3">Total insect</tissue>
    </source>
</reference>
<dbReference type="GeneID" id="117652877"/>
<dbReference type="AlphaFoldDB" id="A0A6P9A9G3"/>
<protein>
    <submittedName>
        <fullName evidence="2 3">Proteasome assembly chaperone 4-like</fullName>
    </submittedName>
</protein>
<name>A0A6P9A9G3_THRPL</name>